<reference evidence="2 3" key="1">
    <citation type="submission" date="2014-09" db="EMBL/GenBank/DDBJ databases">
        <title>Vibrio maritimus JCM 19235. (C45) whole genome shotgun sequence.</title>
        <authorList>
            <person name="Sawabe T."/>
            <person name="Meirelles P."/>
            <person name="Nakanishi M."/>
            <person name="Sayaka M."/>
            <person name="Hattori M."/>
            <person name="Ohkuma M."/>
        </authorList>
    </citation>
    <scope>NUCLEOTIDE SEQUENCE [LARGE SCALE GENOMIC DNA]</scope>
    <source>
        <strain evidence="3">JCM19235</strain>
    </source>
</reference>
<feature type="chain" id="PRO_5001862905" description="Secreted protein" evidence="1">
    <location>
        <begin position="20"/>
        <end position="51"/>
    </location>
</feature>
<comment type="caution">
    <text evidence="2">The sequence shown here is derived from an EMBL/GenBank/DDBJ whole genome shotgun (WGS) entry which is preliminary data.</text>
</comment>
<keyword evidence="1" id="KW-0732">Signal</keyword>
<reference evidence="2 3" key="2">
    <citation type="submission" date="2014-09" db="EMBL/GenBank/DDBJ databases">
        <authorList>
            <consortium name="NBRP consortium"/>
            <person name="Sawabe T."/>
            <person name="Meirelles P."/>
            <person name="Nakanishi M."/>
            <person name="Sayaka M."/>
            <person name="Hattori M."/>
            <person name="Ohkuma M."/>
        </authorList>
    </citation>
    <scope>NUCLEOTIDE SEQUENCE [LARGE SCALE GENOMIC DNA]</scope>
    <source>
        <strain evidence="3">JCM19235</strain>
    </source>
</reference>
<organism evidence="2 3">
    <name type="scientific">Vibrio maritimus</name>
    <dbReference type="NCBI Taxonomy" id="990268"/>
    <lineage>
        <taxon>Bacteria</taxon>
        <taxon>Pseudomonadati</taxon>
        <taxon>Pseudomonadota</taxon>
        <taxon>Gammaproteobacteria</taxon>
        <taxon>Vibrionales</taxon>
        <taxon>Vibrionaceae</taxon>
        <taxon>Vibrio</taxon>
    </lineage>
</organism>
<keyword evidence="3" id="KW-1185">Reference proteome</keyword>
<feature type="signal peptide" evidence="1">
    <location>
        <begin position="1"/>
        <end position="19"/>
    </location>
</feature>
<protein>
    <recommendedName>
        <fullName evidence="4">Secreted protein</fullName>
    </recommendedName>
</protein>
<name>A0A090S0S3_9VIBR</name>
<dbReference type="EMBL" id="BBMR01000006">
    <property type="protein sequence ID" value="GAL20388.1"/>
    <property type="molecule type" value="Genomic_DNA"/>
</dbReference>
<sequence length="51" mass="5416">MKSLVVFVLSTVCSFFALADDAGEPGNICLTDAGLVVTTHLDTCPKDMKKL</sequence>
<proteinExistence type="predicted"/>
<gene>
    <name evidence="2" type="ORF">JCM19235_3390</name>
</gene>
<evidence type="ECO:0000313" key="3">
    <source>
        <dbReference type="Proteomes" id="UP000029228"/>
    </source>
</evidence>
<dbReference type="Proteomes" id="UP000029228">
    <property type="component" value="Unassembled WGS sequence"/>
</dbReference>
<dbReference type="RefSeq" id="WP_197058753.1">
    <property type="nucleotide sequence ID" value="NZ_CP090439.1"/>
</dbReference>
<accession>A0A090S0S3</accession>
<evidence type="ECO:0000256" key="1">
    <source>
        <dbReference type="SAM" id="SignalP"/>
    </source>
</evidence>
<dbReference type="AlphaFoldDB" id="A0A090S0S3"/>
<evidence type="ECO:0000313" key="2">
    <source>
        <dbReference type="EMBL" id="GAL20388.1"/>
    </source>
</evidence>
<evidence type="ECO:0008006" key="4">
    <source>
        <dbReference type="Google" id="ProtNLM"/>
    </source>
</evidence>